<keyword evidence="3" id="KW-0813">Transport</keyword>
<protein>
    <submittedName>
        <fullName evidence="5">ABC transporter substrate-binding protein</fullName>
    </submittedName>
</protein>
<dbReference type="NCBIfam" id="TIGR03863">
    <property type="entry name" value="PQQ_ABC_bind"/>
    <property type="match status" value="1"/>
</dbReference>
<keyword evidence="3" id="KW-0029">Amino-acid transport</keyword>
<evidence type="ECO:0000259" key="4">
    <source>
        <dbReference type="Pfam" id="PF13458"/>
    </source>
</evidence>
<sequence>MMFVATLPAAASEIQAAVLRIDYPALLPLSRLDLPEEDRAFAGAELATEDNNTTGRFLGHTFETRTVAATPENALAEFQALVDAGYRLIVVLAGADDLNALADAAPDDALLLNARSGDTSLRSENCRANVVHVAPSDAMRADAVSQFLVWKRWTDWFLIGGSNEKDLRLAEAYRKAAEKFGAQIVEERTFQDTGGSRVSDSGHVLVQRQIPTFTQKSSGHDVVVAADASDVFAEYLPYHTWDAAPVAGAAGLRPVTWAPTHESWGATQMQRRFEKLAGRHMGEEDYQTWLALRILGEAVTRTGQGDAAALRDYILSEEFELAAFKGVPVTVRPWNGQVRQPILLSNGRMTVSVSPQEGFLHQASVLDTLGLDAPESQCKEFQ</sequence>
<dbReference type="InterPro" id="IPR028081">
    <property type="entry name" value="Leu-bd"/>
</dbReference>
<dbReference type="InterPro" id="IPR051010">
    <property type="entry name" value="BCAA_transport"/>
</dbReference>
<dbReference type="GO" id="GO:0006865">
    <property type="term" value="P:amino acid transport"/>
    <property type="evidence" value="ECO:0007669"/>
    <property type="project" value="UniProtKB-KW"/>
</dbReference>
<dbReference type="PANTHER" id="PTHR30483">
    <property type="entry name" value="LEUCINE-SPECIFIC-BINDING PROTEIN"/>
    <property type="match status" value="1"/>
</dbReference>
<proteinExistence type="inferred from homology"/>
<evidence type="ECO:0000256" key="1">
    <source>
        <dbReference type="ARBA" id="ARBA00010062"/>
    </source>
</evidence>
<dbReference type="Pfam" id="PF13458">
    <property type="entry name" value="Peripla_BP_6"/>
    <property type="match status" value="1"/>
</dbReference>
<organism evidence="5 6">
    <name type="scientific">Roseibium aggregatum</name>
    <dbReference type="NCBI Taxonomy" id="187304"/>
    <lineage>
        <taxon>Bacteria</taxon>
        <taxon>Pseudomonadati</taxon>
        <taxon>Pseudomonadota</taxon>
        <taxon>Alphaproteobacteria</taxon>
        <taxon>Hyphomicrobiales</taxon>
        <taxon>Stappiaceae</taxon>
        <taxon>Roseibium</taxon>
    </lineage>
</organism>
<dbReference type="InterPro" id="IPR022478">
    <property type="entry name" value="ABC_transptr_sub-bd_PQQ"/>
</dbReference>
<gene>
    <name evidence="5" type="ORF">JF539_25670</name>
</gene>
<name>A0A939J6Y3_9HYPH</name>
<dbReference type="CDD" id="cd06268">
    <property type="entry name" value="PBP1_ABC_transporter_LIVBP-like"/>
    <property type="match status" value="1"/>
</dbReference>
<evidence type="ECO:0000256" key="3">
    <source>
        <dbReference type="ARBA" id="ARBA00022970"/>
    </source>
</evidence>
<keyword evidence="2" id="KW-0732">Signal</keyword>
<dbReference type="Gene3D" id="3.40.50.2300">
    <property type="match status" value="2"/>
</dbReference>
<evidence type="ECO:0000313" key="5">
    <source>
        <dbReference type="EMBL" id="MBN9673770.1"/>
    </source>
</evidence>
<dbReference type="PANTHER" id="PTHR30483:SF6">
    <property type="entry name" value="PERIPLASMIC BINDING PROTEIN OF ABC TRANSPORTER FOR NATURAL AMINO ACIDS"/>
    <property type="match status" value="1"/>
</dbReference>
<reference evidence="5" key="1">
    <citation type="submission" date="2020-12" db="EMBL/GenBank/DDBJ databases">
        <title>Oil enriched cultivation method for isolating marine PHA-producing bacteria.</title>
        <authorList>
            <person name="Zheng W."/>
            <person name="Yu S."/>
            <person name="Huang Y."/>
        </authorList>
    </citation>
    <scope>NUCLEOTIDE SEQUENCE</scope>
    <source>
        <strain evidence="5">SY-2-12</strain>
    </source>
</reference>
<dbReference type="EMBL" id="JAEKJZ010000008">
    <property type="protein sequence ID" value="MBN9673770.1"/>
    <property type="molecule type" value="Genomic_DNA"/>
</dbReference>
<evidence type="ECO:0000313" key="6">
    <source>
        <dbReference type="Proteomes" id="UP000664096"/>
    </source>
</evidence>
<dbReference type="SUPFAM" id="SSF53822">
    <property type="entry name" value="Periplasmic binding protein-like I"/>
    <property type="match status" value="1"/>
</dbReference>
<dbReference type="AlphaFoldDB" id="A0A939J6Y3"/>
<accession>A0A939J6Y3</accession>
<comment type="similarity">
    <text evidence="1">Belongs to the leucine-binding protein family.</text>
</comment>
<dbReference type="InterPro" id="IPR028082">
    <property type="entry name" value="Peripla_BP_I"/>
</dbReference>
<dbReference type="Proteomes" id="UP000664096">
    <property type="component" value="Unassembled WGS sequence"/>
</dbReference>
<comment type="caution">
    <text evidence="5">The sequence shown here is derived from an EMBL/GenBank/DDBJ whole genome shotgun (WGS) entry which is preliminary data.</text>
</comment>
<evidence type="ECO:0000256" key="2">
    <source>
        <dbReference type="ARBA" id="ARBA00022729"/>
    </source>
</evidence>
<feature type="domain" description="Leucine-binding protein" evidence="4">
    <location>
        <begin position="42"/>
        <end position="342"/>
    </location>
</feature>